<gene>
    <name evidence="2" type="ORF">FH972_023760</name>
</gene>
<evidence type="ECO:0000256" key="1">
    <source>
        <dbReference type="SAM" id="MobiDB-lite"/>
    </source>
</evidence>
<evidence type="ECO:0000313" key="3">
    <source>
        <dbReference type="Proteomes" id="UP000327013"/>
    </source>
</evidence>
<dbReference type="AlphaFoldDB" id="A0A5N6KW39"/>
<comment type="caution">
    <text evidence="2">The sequence shown here is derived from an EMBL/GenBank/DDBJ whole genome shotgun (WGS) entry which is preliminary data.</text>
</comment>
<evidence type="ECO:0000313" key="2">
    <source>
        <dbReference type="EMBL" id="KAB8349745.1"/>
    </source>
</evidence>
<dbReference type="Proteomes" id="UP000327013">
    <property type="component" value="Unassembled WGS sequence"/>
</dbReference>
<proteinExistence type="predicted"/>
<organism evidence="2 3">
    <name type="scientific">Carpinus fangiana</name>
    <dbReference type="NCBI Taxonomy" id="176857"/>
    <lineage>
        <taxon>Eukaryota</taxon>
        <taxon>Viridiplantae</taxon>
        <taxon>Streptophyta</taxon>
        <taxon>Embryophyta</taxon>
        <taxon>Tracheophyta</taxon>
        <taxon>Spermatophyta</taxon>
        <taxon>Magnoliopsida</taxon>
        <taxon>eudicotyledons</taxon>
        <taxon>Gunneridae</taxon>
        <taxon>Pentapetalae</taxon>
        <taxon>rosids</taxon>
        <taxon>fabids</taxon>
        <taxon>Fagales</taxon>
        <taxon>Betulaceae</taxon>
        <taxon>Carpinus</taxon>
    </lineage>
</organism>
<sequence length="197" mass="20091">MTQAVGHAFLQPPHPGGQTYSRWVTEACNWRGGPDNQGGGQKGRRASARARAAGKCLIQAASVGRAAAASMPAARLPPNRGGTRVTVGNTAALIGGRRLGGPHDPAVSEAAAPRRCCANYGTLEHGMLATAGGWAALRASTTAGRAKASGEAPVAGAVCDTKAEREQMQPKALCRLAEQIVTLCGRSSSAVETLTPI</sequence>
<name>A0A5N6KW39_9ROSI</name>
<accession>A0A5N6KW39</accession>
<feature type="region of interest" description="Disordered" evidence="1">
    <location>
        <begin position="1"/>
        <end position="20"/>
    </location>
</feature>
<keyword evidence="3" id="KW-1185">Reference proteome</keyword>
<dbReference type="EMBL" id="VIBQ01000014">
    <property type="protein sequence ID" value="KAB8349745.1"/>
    <property type="molecule type" value="Genomic_DNA"/>
</dbReference>
<reference evidence="2 3" key="1">
    <citation type="submission" date="2019-06" db="EMBL/GenBank/DDBJ databases">
        <title>A chromosomal-level reference genome of Carpinus fangiana (Coryloideae, Betulaceae).</title>
        <authorList>
            <person name="Yang X."/>
            <person name="Wang Z."/>
            <person name="Zhang L."/>
            <person name="Hao G."/>
            <person name="Liu J."/>
            <person name="Yang Y."/>
        </authorList>
    </citation>
    <scope>NUCLEOTIDE SEQUENCE [LARGE SCALE GENOMIC DNA]</scope>
    <source>
        <strain evidence="2">Cfa_2016G</strain>
        <tissue evidence="2">Leaf</tissue>
    </source>
</reference>
<protein>
    <submittedName>
        <fullName evidence="2">Uncharacterized protein</fullName>
    </submittedName>
</protein>